<feature type="domain" description="RING-type" evidence="6">
    <location>
        <begin position="396"/>
        <end position="435"/>
    </location>
</feature>
<dbReference type="InterPro" id="IPR013083">
    <property type="entry name" value="Znf_RING/FYVE/PHD"/>
</dbReference>
<dbReference type="AlphaFoldDB" id="D8QXZ3"/>
<dbReference type="KEGG" id="smo:SELMODRAFT_141633"/>
<name>D8QXZ3_SELML</name>
<dbReference type="InterPro" id="IPR036770">
    <property type="entry name" value="Ankyrin_rpt-contain_sf"/>
</dbReference>
<dbReference type="PANTHER" id="PTHR24166:SF45">
    <property type="entry name" value="E3 UBIQUITIN-PROTEIN LIGASE XBAT35"/>
    <property type="match status" value="1"/>
</dbReference>
<accession>D8QXZ3</accession>
<dbReference type="Gramene" id="EFJ35515">
    <property type="protein sequence ID" value="EFJ35515"/>
    <property type="gene ID" value="SELMODRAFT_141633"/>
</dbReference>
<dbReference type="SUPFAM" id="SSF57850">
    <property type="entry name" value="RING/U-box"/>
    <property type="match status" value="1"/>
</dbReference>
<feature type="region of interest" description="Disordered" evidence="5">
    <location>
        <begin position="285"/>
        <end position="388"/>
    </location>
</feature>
<reference evidence="7 8" key="1">
    <citation type="journal article" date="2011" name="Science">
        <title>The Selaginella genome identifies genetic changes associated with the evolution of vascular plants.</title>
        <authorList>
            <person name="Banks J.A."/>
            <person name="Nishiyama T."/>
            <person name="Hasebe M."/>
            <person name="Bowman J.L."/>
            <person name="Gribskov M."/>
            <person name="dePamphilis C."/>
            <person name="Albert V.A."/>
            <person name="Aono N."/>
            <person name="Aoyama T."/>
            <person name="Ambrose B.A."/>
            <person name="Ashton N.W."/>
            <person name="Axtell M.J."/>
            <person name="Barker E."/>
            <person name="Barker M.S."/>
            <person name="Bennetzen J.L."/>
            <person name="Bonawitz N.D."/>
            <person name="Chapple C."/>
            <person name="Cheng C."/>
            <person name="Correa L.G."/>
            <person name="Dacre M."/>
            <person name="DeBarry J."/>
            <person name="Dreyer I."/>
            <person name="Elias M."/>
            <person name="Engstrom E.M."/>
            <person name="Estelle M."/>
            <person name="Feng L."/>
            <person name="Finet C."/>
            <person name="Floyd S.K."/>
            <person name="Frommer W.B."/>
            <person name="Fujita T."/>
            <person name="Gramzow L."/>
            <person name="Gutensohn M."/>
            <person name="Harholt J."/>
            <person name="Hattori M."/>
            <person name="Heyl A."/>
            <person name="Hirai T."/>
            <person name="Hiwatashi Y."/>
            <person name="Ishikawa M."/>
            <person name="Iwata M."/>
            <person name="Karol K.G."/>
            <person name="Koehler B."/>
            <person name="Kolukisaoglu U."/>
            <person name="Kubo M."/>
            <person name="Kurata T."/>
            <person name="Lalonde S."/>
            <person name="Li K."/>
            <person name="Li Y."/>
            <person name="Litt A."/>
            <person name="Lyons E."/>
            <person name="Manning G."/>
            <person name="Maruyama T."/>
            <person name="Michael T.P."/>
            <person name="Mikami K."/>
            <person name="Miyazaki S."/>
            <person name="Morinaga S."/>
            <person name="Murata T."/>
            <person name="Mueller-Roeber B."/>
            <person name="Nelson D.R."/>
            <person name="Obara M."/>
            <person name="Oguri Y."/>
            <person name="Olmstead R.G."/>
            <person name="Onodera N."/>
            <person name="Petersen B.L."/>
            <person name="Pils B."/>
            <person name="Prigge M."/>
            <person name="Rensing S.A."/>
            <person name="Riano-Pachon D.M."/>
            <person name="Roberts A.W."/>
            <person name="Sato Y."/>
            <person name="Scheller H.V."/>
            <person name="Schulz B."/>
            <person name="Schulz C."/>
            <person name="Shakirov E.V."/>
            <person name="Shibagaki N."/>
            <person name="Shinohara N."/>
            <person name="Shippen D.E."/>
            <person name="Soerensen I."/>
            <person name="Sotooka R."/>
            <person name="Sugimoto N."/>
            <person name="Sugita M."/>
            <person name="Sumikawa N."/>
            <person name="Tanurdzic M."/>
            <person name="Theissen G."/>
            <person name="Ulvskov P."/>
            <person name="Wakazuki S."/>
            <person name="Weng J.K."/>
            <person name="Willats W.W."/>
            <person name="Wipf D."/>
            <person name="Wolf P.G."/>
            <person name="Yang L."/>
            <person name="Zimmer A.D."/>
            <person name="Zhu Q."/>
            <person name="Mitros T."/>
            <person name="Hellsten U."/>
            <person name="Loque D."/>
            <person name="Otillar R."/>
            <person name="Salamov A."/>
            <person name="Schmutz J."/>
            <person name="Shapiro H."/>
            <person name="Lindquist E."/>
            <person name="Lucas S."/>
            <person name="Rokhsar D."/>
            <person name="Grigoriev I.V."/>
        </authorList>
    </citation>
    <scope>NUCLEOTIDE SEQUENCE [LARGE SCALE GENOMIC DNA]</scope>
</reference>
<evidence type="ECO:0000256" key="5">
    <source>
        <dbReference type="SAM" id="MobiDB-lite"/>
    </source>
</evidence>
<keyword evidence="4" id="KW-0863">Zinc-finger</keyword>
<dbReference type="PROSITE" id="PS50088">
    <property type="entry name" value="ANK_REPEAT"/>
    <property type="match status" value="2"/>
</dbReference>
<dbReference type="OMA" id="WFSEACK"/>
<evidence type="ECO:0000313" key="8">
    <source>
        <dbReference type="Proteomes" id="UP000001514"/>
    </source>
</evidence>
<keyword evidence="1" id="KW-0677">Repeat</keyword>
<evidence type="ECO:0000256" key="4">
    <source>
        <dbReference type="PROSITE-ProRule" id="PRU00175"/>
    </source>
</evidence>
<dbReference type="InterPro" id="IPR050889">
    <property type="entry name" value="Dendritic_Spine_Reg/Scaffold"/>
</dbReference>
<dbReference type="PROSITE" id="PS50089">
    <property type="entry name" value="ZF_RING_2"/>
    <property type="match status" value="1"/>
</dbReference>
<proteinExistence type="predicted"/>
<dbReference type="SMART" id="SM00248">
    <property type="entry name" value="ANK"/>
    <property type="match status" value="4"/>
</dbReference>
<dbReference type="Pfam" id="PF12796">
    <property type="entry name" value="Ank_2"/>
    <property type="match status" value="1"/>
</dbReference>
<dbReference type="InterPro" id="IPR001841">
    <property type="entry name" value="Znf_RING"/>
</dbReference>
<dbReference type="CDD" id="cd23129">
    <property type="entry name" value="RING-HC_XBAT35-like"/>
    <property type="match status" value="1"/>
</dbReference>
<keyword evidence="2 3" id="KW-0040">ANK repeat</keyword>
<evidence type="ECO:0000256" key="1">
    <source>
        <dbReference type="ARBA" id="ARBA00022737"/>
    </source>
</evidence>
<evidence type="ECO:0000259" key="6">
    <source>
        <dbReference type="PROSITE" id="PS50089"/>
    </source>
</evidence>
<dbReference type="Proteomes" id="UP000001514">
    <property type="component" value="Unassembled WGS sequence"/>
</dbReference>
<dbReference type="FunCoup" id="D8QXZ3">
    <property type="interactions" value="460"/>
</dbReference>
<dbReference type="Pfam" id="PF13920">
    <property type="entry name" value="zf-C3HC4_3"/>
    <property type="match status" value="1"/>
</dbReference>
<dbReference type="HOGENOM" id="CLU_027253_2_0_1"/>
<dbReference type="SUPFAM" id="SSF48403">
    <property type="entry name" value="Ankyrin repeat"/>
    <property type="match status" value="1"/>
</dbReference>
<protein>
    <recommendedName>
        <fullName evidence="6">RING-type domain-containing protein</fullName>
    </recommendedName>
</protein>
<dbReference type="GO" id="GO:0008270">
    <property type="term" value="F:zinc ion binding"/>
    <property type="evidence" value="ECO:0007669"/>
    <property type="project" value="UniProtKB-KW"/>
</dbReference>
<sequence>MGGGQSKEEQLYQAVQHANHTAVKTLRRDGTSLEWTDKDGRTPLILACTRSELFDMVITLLNLGASIKAFRPGSHGGFPLHHAAKRGLDKTVILLLSRGADPLAVNDDGQTPLDMARSRGHVSVVRIIEDRMCLFSGVLREISGPGFLEALAPQWVTRKVWAVVMPSAQARRLPRYELVIYQSPKVSLPRIIIALSKVQIEEPNFSLADPVMILTDRSSKTRFKFLSEFEGRKPQLEKFHRACKGIPYQQVVVCPPVRKVSSPPHSKTEIPEDVALAMAINASIHSPPKAAKRRGPLSRNRWSLDSDNSNSTSNSSCWGSPEAGPSRATSLPLQQSPSPPPPPYEQRTRVESFWQTRPVATKPPVRNVPVKDLSAPAAPPGAGTGGTGDEKASGQCVVCWDAPARGVCIPCGHLAGCMNCLMEIKEKTWGCPVCRTSIQQVVKVFTV</sequence>
<feature type="repeat" description="ANK" evidence="3">
    <location>
        <begin position="75"/>
        <end position="107"/>
    </location>
</feature>
<dbReference type="PROSITE" id="PS50297">
    <property type="entry name" value="ANK_REP_REGION"/>
    <property type="match status" value="2"/>
</dbReference>
<dbReference type="Gene3D" id="3.30.40.10">
    <property type="entry name" value="Zinc/RING finger domain, C3HC4 (zinc finger)"/>
    <property type="match status" value="1"/>
</dbReference>
<dbReference type="EMBL" id="GL377568">
    <property type="protein sequence ID" value="EFJ35515.1"/>
    <property type="molecule type" value="Genomic_DNA"/>
</dbReference>
<dbReference type="InParanoid" id="D8QXZ3"/>
<dbReference type="eggNOG" id="ENOG502QQ81">
    <property type="taxonomic scope" value="Eukaryota"/>
</dbReference>
<keyword evidence="4" id="KW-0479">Metal-binding</keyword>
<dbReference type="InterPro" id="IPR002110">
    <property type="entry name" value="Ankyrin_rpt"/>
</dbReference>
<keyword evidence="8" id="KW-1185">Reference proteome</keyword>
<dbReference type="Gene3D" id="1.25.40.20">
    <property type="entry name" value="Ankyrin repeat-containing domain"/>
    <property type="match status" value="1"/>
</dbReference>
<gene>
    <name evidence="7" type="ORF">SELMODRAFT_141633</name>
</gene>
<dbReference type="STRING" id="88036.D8QXZ3"/>
<keyword evidence="4" id="KW-0862">Zinc</keyword>
<feature type="compositionally biased region" description="Low complexity" evidence="5">
    <location>
        <begin position="303"/>
        <end position="316"/>
    </location>
</feature>
<organism evidence="8">
    <name type="scientific">Selaginella moellendorffii</name>
    <name type="common">Spikemoss</name>
    <dbReference type="NCBI Taxonomy" id="88036"/>
    <lineage>
        <taxon>Eukaryota</taxon>
        <taxon>Viridiplantae</taxon>
        <taxon>Streptophyta</taxon>
        <taxon>Embryophyta</taxon>
        <taxon>Tracheophyta</taxon>
        <taxon>Lycopodiopsida</taxon>
        <taxon>Selaginellales</taxon>
        <taxon>Selaginellaceae</taxon>
        <taxon>Selaginella</taxon>
    </lineage>
</organism>
<dbReference type="PANTHER" id="PTHR24166">
    <property type="entry name" value="ROLLING PEBBLES, ISOFORM B"/>
    <property type="match status" value="1"/>
</dbReference>
<evidence type="ECO:0000256" key="2">
    <source>
        <dbReference type="ARBA" id="ARBA00023043"/>
    </source>
</evidence>
<feature type="repeat" description="ANK" evidence="3">
    <location>
        <begin position="39"/>
        <end position="72"/>
    </location>
</feature>
<evidence type="ECO:0000256" key="3">
    <source>
        <dbReference type="PROSITE-ProRule" id="PRU00023"/>
    </source>
</evidence>
<evidence type="ECO:0000313" key="7">
    <source>
        <dbReference type="EMBL" id="EFJ35515.1"/>
    </source>
</evidence>